<evidence type="ECO:0000259" key="5">
    <source>
        <dbReference type="PROSITE" id="PS50893"/>
    </source>
</evidence>
<keyword evidence="4 6" id="KW-0067">ATP-binding</keyword>
<dbReference type="InterPro" id="IPR027417">
    <property type="entry name" value="P-loop_NTPase"/>
</dbReference>
<keyword evidence="1" id="KW-0813">Transport</keyword>
<evidence type="ECO:0000256" key="1">
    <source>
        <dbReference type="ARBA" id="ARBA00022448"/>
    </source>
</evidence>
<dbReference type="Gene3D" id="3.40.50.300">
    <property type="entry name" value="P-loop containing nucleotide triphosphate hydrolases"/>
    <property type="match status" value="1"/>
</dbReference>
<proteinExistence type="predicted"/>
<dbReference type="PANTHER" id="PTHR42939">
    <property type="entry name" value="ABC TRANSPORTER ATP-BINDING PROTEIN ALBC-RELATED"/>
    <property type="match status" value="1"/>
</dbReference>
<dbReference type="SMART" id="SM00382">
    <property type="entry name" value="AAA"/>
    <property type="match status" value="1"/>
</dbReference>
<sequence length="239" mass="25206">MLDAQGLTKSFGQVTALHPLDLQVGAGEIVCLLGANGAGKTTTLNLFLGFLTPTGGTALVDGIDVAKATRSARRALAYIPEQVALYPSLSGLENLAFFDRMAGGRRRVVELVQLLERVGLDAASAGQAAGTYSKGMRQKVGIAIALAKDARCLLLDEPLSGLDPMAANAFCGLLAALGQDGRAVLMATHDLFRAKEVGTRIGIMKQGRLVEQVSAATVDARELERIYLDHMKMPREGAT</sequence>
<dbReference type="Pfam" id="PF00005">
    <property type="entry name" value="ABC_tran"/>
    <property type="match status" value="1"/>
</dbReference>
<dbReference type="InterPro" id="IPR051782">
    <property type="entry name" value="ABC_Transporter_VariousFunc"/>
</dbReference>
<dbReference type="CDD" id="cd03230">
    <property type="entry name" value="ABC_DR_subfamily_A"/>
    <property type="match status" value="1"/>
</dbReference>
<keyword evidence="3" id="KW-0547">Nucleotide-binding</keyword>
<comment type="caution">
    <text evidence="6">The sequence shown here is derived from an EMBL/GenBank/DDBJ whole genome shotgun (WGS) entry which is preliminary data.</text>
</comment>
<gene>
    <name evidence="6" type="ORF">HLB44_08855</name>
</gene>
<dbReference type="PROSITE" id="PS50893">
    <property type="entry name" value="ABC_TRANSPORTER_2"/>
    <property type="match status" value="1"/>
</dbReference>
<dbReference type="InterPro" id="IPR003439">
    <property type="entry name" value="ABC_transporter-like_ATP-bd"/>
</dbReference>
<keyword evidence="2" id="KW-0472">Membrane</keyword>
<dbReference type="Proteomes" id="UP000737171">
    <property type="component" value="Unassembled WGS sequence"/>
</dbReference>
<keyword evidence="7" id="KW-1185">Reference proteome</keyword>
<evidence type="ECO:0000313" key="6">
    <source>
        <dbReference type="EMBL" id="NRF67088.1"/>
    </source>
</evidence>
<keyword evidence="2" id="KW-1003">Cell membrane</keyword>
<name>A0ABX2EEQ9_9BURK</name>
<dbReference type="SUPFAM" id="SSF52540">
    <property type="entry name" value="P-loop containing nucleoside triphosphate hydrolases"/>
    <property type="match status" value="1"/>
</dbReference>
<accession>A0ABX2EEQ9</accession>
<evidence type="ECO:0000313" key="7">
    <source>
        <dbReference type="Proteomes" id="UP000737171"/>
    </source>
</evidence>
<dbReference type="EMBL" id="JABRWJ010000002">
    <property type="protein sequence ID" value="NRF67088.1"/>
    <property type="molecule type" value="Genomic_DNA"/>
</dbReference>
<protein>
    <submittedName>
        <fullName evidence="6">ABC transporter ATP-binding protein</fullName>
    </submittedName>
</protein>
<dbReference type="InterPro" id="IPR003593">
    <property type="entry name" value="AAA+_ATPase"/>
</dbReference>
<organism evidence="6 7">
    <name type="scientific">Pseudaquabacterium terrae</name>
    <dbReference type="NCBI Taxonomy" id="2732868"/>
    <lineage>
        <taxon>Bacteria</taxon>
        <taxon>Pseudomonadati</taxon>
        <taxon>Pseudomonadota</taxon>
        <taxon>Betaproteobacteria</taxon>
        <taxon>Burkholderiales</taxon>
        <taxon>Sphaerotilaceae</taxon>
        <taxon>Pseudaquabacterium</taxon>
    </lineage>
</organism>
<dbReference type="PANTHER" id="PTHR42939:SF1">
    <property type="entry name" value="ABC TRANSPORTER ATP-BINDING PROTEIN ALBC-RELATED"/>
    <property type="match status" value="1"/>
</dbReference>
<dbReference type="InterPro" id="IPR017871">
    <property type="entry name" value="ABC_transporter-like_CS"/>
</dbReference>
<evidence type="ECO:0000256" key="3">
    <source>
        <dbReference type="ARBA" id="ARBA00022741"/>
    </source>
</evidence>
<dbReference type="PROSITE" id="PS00211">
    <property type="entry name" value="ABC_TRANSPORTER_1"/>
    <property type="match status" value="1"/>
</dbReference>
<reference evidence="6 7" key="1">
    <citation type="submission" date="2020-05" db="EMBL/GenBank/DDBJ databases">
        <title>Aquincola sp. isolate from soil.</title>
        <authorList>
            <person name="Han J."/>
            <person name="Kim D.-U."/>
        </authorList>
    </citation>
    <scope>NUCLEOTIDE SEQUENCE [LARGE SCALE GENOMIC DNA]</scope>
    <source>
        <strain evidence="6 7">S2</strain>
    </source>
</reference>
<feature type="domain" description="ABC transporter" evidence="5">
    <location>
        <begin position="2"/>
        <end position="231"/>
    </location>
</feature>
<evidence type="ECO:0000256" key="4">
    <source>
        <dbReference type="ARBA" id="ARBA00022840"/>
    </source>
</evidence>
<dbReference type="GO" id="GO:0005524">
    <property type="term" value="F:ATP binding"/>
    <property type="evidence" value="ECO:0007669"/>
    <property type="project" value="UniProtKB-KW"/>
</dbReference>
<evidence type="ECO:0000256" key="2">
    <source>
        <dbReference type="ARBA" id="ARBA00022475"/>
    </source>
</evidence>